<evidence type="ECO:0000313" key="3">
    <source>
        <dbReference type="Proteomes" id="UP000051449"/>
    </source>
</evidence>
<dbReference type="GO" id="GO:0004803">
    <property type="term" value="F:transposase activity"/>
    <property type="evidence" value="ECO:0007669"/>
    <property type="project" value="InterPro"/>
</dbReference>
<sequence>MDYRLILKSLGGDVHDSQVAKQLIDIVGEATYLIADKGYDAEHIRICAKNKNMISIIPLRSNSKRSNKEFDKYLYKLRHLVENAFARLKHFRAIATRFDKLARNYKSMIRIACIFIWCKAK</sequence>
<dbReference type="PANTHER" id="PTHR30007:SF1">
    <property type="entry name" value="BLR1914 PROTEIN"/>
    <property type="match status" value="1"/>
</dbReference>
<dbReference type="InterPro" id="IPR002559">
    <property type="entry name" value="Transposase_11"/>
</dbReference>
<protein>
    <submittedName>
        <fullName evidence="2">Transposase</fullName>
    </submittedName>
</protein>
<dbReference type="Proteomes" id="UP000051449">
    <property type="component" value="Unassembled WGS sequence"/>
</dbReference>
<dbReference type="GO" id="GO:0003677">
    <property type="term" value="F:DNA binding"/>
    <property type="evidence" value="ECO:0007669"/>
    <property type="project" value="InterPro"/>
</dbReference>
<evidence type="ECO:0000313" key="2">
    <source>
        <dbReference type="EMBL" id="KQE05644.1"/>
    </source>
</evidence>
<dbReference type="Pfam" id="PF01609">
    <property type="entry name" value="DDE_Tnp_1"/>
    <property type="match status" value="1"/>
</dbReference>
<name>A0AAP1FC58_ACIBA</name>
<dbReference type="NCBIfam" id="NF033580">
    <property type="entry name" value="transpos_IS5_3"/>
    <property type="match status" value="1"/>
</dbReference>
<evidence type="ECO:0000259" key="1">
    <source>
        <dbReference type="Pfam" id="PF01609"/>
    </source>
</evidence>
<reference evidence="2 3" key="1">
    <citation type="submission" date="2015-10" db="EMBL/GenBank/DDBJ databases">
        <title>The utility of whole genome sequencing in characterizing Acinetobacter epidemiology and analyzing hospital outbreaks.</title>
        <authorList>
            <person name="Ozer E.A."/>
            <person name="Fitzpatrick M.A."/>
            <person name="Hauser A.R."/>
        </authorList>
    </citation>
    <scope>NUCLEOTIDE SEQUENCE [LARGE SCALE GENOMIC DNA]</scope>
    <source>
        <strain evidence="2 3">ABBL072</strain>
    </source>
</reference>
<dbReference type="EMBL" id="LLGC01000150">
    <property type="protein sequence ID" value="KQE05644.1"/>
    <property type="molecule type" value="Genomic_DNA"/>
</dbReference>
<organism evidence="2 3">
    <name type="scientific">Acinetobacter baumannii</name>
    <dbReference type="NCBI Taxonomy" id="470"/>
    <lineage>
        <taxon>Bacteria</taxon>
        <taxon>Pseudomonadati</taxon>
        <taxon>Pseudomonadota</taxon>
        <taxon>Gammaproteobacteria</taxon>
        <taxon>Moraxellales</taxon>
        <taxon>Moraxellaceae</taxon>
        <taxon>Acinetobacter</taxon>
        <taxon>Acinetobacter calcoaceticus/baumannii complex</taxon>
    </lineage>
</organism>
<proteinExistence type="predicted"/>
<dbReference type="GO" id="GO:0006313">
    <property type="term" value="P:DNA transposition"/>
    <property type="evidence" value="ECO:0007669"/>
    <property type="project" value="InterPro"/>
</dbReference>
<feature type="domain" description="Transposase IS4-like" evidence="1">
    <location>
        <begin position="11"/>
        <end position="114"/>
    </location>
</feature>
<dbReference type="PANTHER" id="PTHR30007">
    <property type="entry name" value="PHP DOMAIN PROTEIN"/>
    <property type="match status" value="1"/>
</dbReference>
<dbReference type="AlphaFoldDB" id="A0AAP1FC58"/>
<comment type="caution">
    <text evidence="2">The sequence shown here is derived from an EMBL/GenBank/DDBJ whole genome shotgun (WGS) entry which is preliminary data.</text>
</comment>
<gene>
    <name evidence="2" type="ORF">APD33_08950</name>
</gene>
<accession>A0AAP1FC58</accession>